<name>A0A517R0S5_9PLAN</name>
<dbReference type="SUPFAM" id="SSF55103">
    <property type="entry name" value="FAD-linked oxidases, C-terminal domain"/>
    <property type="match status" value="1"/>
</dbReference>
<dbReference type="Pfam" id="PF02913">
    <property type="entry name" value="FAD-oxidase_C"/>
    <property type="match status" value="1"/>
</dbReference>
<dbReference type="GO" id="GO:0008720">
    <property type="term" value="F:D-lactate dehydrogenase (NAD+) activity"/>
    <property type="evidence" value="ECO:0007669"/>
    <property type="project" value="TreeGrafter"/>
</dbReference>
<dbReference type="GO" id="GO:0004458">
    <property type="term" value="F:D-lactate dehydrogenase (cytochrome) activity"/>
    <property type="evidence" value="ECO:0007669"/>
    <property type="project" value="TreeGrafter"/>
</dbReference>
<evidence type="ECO:0000256" key="2">
    <source>
        <dbReference type="ARBA" id="ARBA00022630"/>
    </source>
</evidence>
<evidence type="ECO:0000256" key="6">
    <source>
        <dbReference type="ARBA" id="ARBA00023004"/>
    </source>
</evidence>
<feature type="domain" description="FAD-binding PCMH-type" evidence="8">
    <location>
        <begin position="9"/>
        <end position="231"/>
    </location>
</feature>
<dbReference type="Pfam" id="PF01565">
    <property type="entry name" value="FAD_binding_4"/>
    <property type="match status" value="1"/>
</dbReference>
<dbReference type="PANTHER" id="PTHR11748">
    <property type="entry name" value="D-LACTATE DEHYDROGENASE"/>
    <property type="match status" value="1"/>
</dbReference>
<keyword evidence="5" id="KW-0560">Oxidoreductase</keyword>
<dbReference type="AlphaFoldDB" id="A0A517R0S5"/>
<dbReference type="InterPro" id="IPR016164">
    <property type="entry name" value="FAD-linked_Oxase-like_C"/>
</dbReference>
<dbReference type="InterPro" id="IPR004113">
    <property type="entry name" value="FAD-bd_oxidored_4_C"/>
</dbReference>
<keyword evidence="4" id="KW-0274">FAD</keyword>
<evidence type="ECO:0000256" key="1">
    <source>
        <dbReference type="ARBA" id="ARBA00001974"/>
    </source>
</evidence>
<evidence type="ECO:0000313" key="9">
    <source>
        <dbReference type="EMBL" id="QDT37499.1"/>
    </source>
</evidence>
<dbReference type="KEGG" id="svp:Pan189_18790"/>
<evidence type="ECO:0000256" key="7">
    <source>
        <dbReference type="ARBA" id="ARBA00023014"/>
    </source>
</evidence>
<dbReference type="SUPFAM" id="SSF46548">
    <property type="entry name" value="alpha-helical ferredoxin"/>
    <property type="match status" value="1"/>
</dbReference>
<gene>
    <name evidence="9" type="primary">glpC</name>
    <name evidence="9" type="ORF">Pan189_18790</name>
</gene>
<evidence type="ECO:0000313" key="10">
    <source>
        <dbReference type="Proteomes" id="UP000317318"/>
    </source>
</evidence>
<dbReference type="InterPro" id="IPR009051">
    <property type="entry name" value="Helical_ferredxn"/>
</dbReference>
<reference evidence="9 10" key="1">
    <citation type="submission" date="2019-02" db="EMBL/GenBank/DDBJ databases">
        <title>Deep-cultivation of Planctomycetes and their phenomic and genomic characterization uncovers novel biology.</title>
        <authorList>
            <person name="Wiegand S."/>
            <person name="Jogler M."/>
            <person name="Boedeker C."/>
            <person name="Pinto D."/>
            <person name="Vollmers J."/>
            <person name="Rivas-Marin E."/>
            <person name="Kohn T."/>
            <person name="Peeters S.H."/>
            <person name="Heuer A."/>
            <person name="Rast P."/>
            <person name="Oberbeckmann S."/>
            <person name="Bunk B."/>
            <person name="Jeske O."/>
            <person name="Meyerdierks A."/>
            <person name="Storesund J.E."/>
            <person name="Kallscheuer N."/>
            <person name="Luecker S."/>
            <person name="Lage O.M."/>
            <person name="Pohl T."/>
            <person name="Merkel B.J."/>
            <person name="Hornburger P."/>
            <person name="Mueller R.-W."/>
            <person name="Bruemmer F."/>
            <person name="Labrenz M."/>
            <person name="Spormann A.M."/>
            <person name="Op den Camp H."/>
            <person name="Overmann J."/>
            <person name="Amann R."/>
            <person name="Jetten M.S.M."/>
            <person name="Mascher T."/>
            <person name="Medema M.H."/>
            <person name="Devos D.P."/>
            <person name="Kaster A.-K."/>
            <person name="Ovreas L."/>
            <person name="Rohde M."/>
            <person name="Galperin M.Y."/>
            <person name="Jogler C."/>
        </authorList>
    </citation>
    <scope>NUCLEOTIDE SEQUENCE [LARGE SCALE GENOMIC DNA]</scope>
    <source>
        <strain evidence="9 10">Pan189</strain>
    </source>
</reference>
<organism evidence="9 10">
    <name type="scientific">Stratiformator vulcanicus</name>
    <dbReference type="NCBI Taxonomy" id="2527980"/>
    <lineage>
        <taxon>Bacteria</taxon>
        <taxon>Pseudomonadati</taxon>
        <taxon>Planctomycetota</taxon>
        <taxon>Planctomycetia</taxon>
        <taxon>Planctomycetales</taxon>
        <taxon>Planctomycetaceae</taxon>
        <taxon>Stratiformator</taxon>
    </lineage>
</organism>
<dbReference type="EMBL" id="CP036268">
    <property type="protein sequence ID" value="QDT37499.1"/>
    <property type="molecule type" value="Genomic_DNA"/>
</dbReference>
<keyword evidence="10" id="KW-1185">Reference proteome</keyword>
<dbReference type="InterPro" id="IPR016169">
    <property type="entry name" value="FAD-bd_PCMH_sub2"/>
</dbReference>
<evidence type="ECO:0000256" key="3">
    <source>
        <dbReference type="ARBA" id="ARBA00022723"/>
    </source>
</evidence>
<dbReference type="SUPFAM" id="SSF56176">
    <property type="entry name" value="FAD-binding/transporter-associated domain-like"/>
    <property type="match status" value="1"/>
</dbReference>
<dbReference type="GO" id="GO:0051536">
    <property type="term" value="F:iron-sulfur cluster binding"/>
    <property type="evidence" value="ECO:0007669"/>
    <property type="project" value="UniProtKB-KW"/>
</dbReference>
<keyword evidence="2" id="KW-0285">Flavoprotein</keyword>
<dbReference type="GO" id="GO:0071949">
    <property type="term" value="F:FAD binding"/>
    <property type="evidence" value="ECO:0007669"/>
    <property type="project" value="InterPro"/>
</dbReference>
<dbReference type="Proteomes" id="UP000317318">
    <property type="component" value="Chromosome"/>
</dbReference>
<dbReference type="InterPro" id="IPR017896">
    <property type="entry name" value="4Fe4S_Fe-S-bd"/>
</dbReference>
<proteinExistence type="predicted"/>
<dbReference type="InterPro" id="IPR006094">
    <property type="entry name" value="Oxid_FAD_bind_N"/>
</dbReference>
<dbReference type="PROSITE" id="PS00198">
    <property type="entry name" value="4FE4S_FER_1"/>
    <property type="match status" value="1"/>
</dbReference>
<evidence type="ECO:0000259" key="8">
    <source>
        <dbReference type="PROSITE" id="PS51387"/>
    </source>
</evidence>
<dbReference type="Pfam" id="PF13183">
    <property type="entry name" value="Fer4_8"/>
    <property type="match status" value="1"/>
</dbReference>
<dbReference type="InterPro" id="IPR016166">
    <property type="entry name" value="FAD-bd_PCMH"/>
</dbReference>
<dbReference type="Gene3D" id="3.30.465.10">
    <property type="match status" value="1"/>
</dbReference>
<keyword evidence="7" id="KW-0411">Iron-sulfur</keyword>
<evidence type="ECO:0000256" key="5">
    <source>
        <dbReference type="ARBA" id="ARBA00023002"/>
    </source>
</evidence>
<comment type="cofactor">
    <cofactor evidence="1">
        <name>FAD</name>
        <dbReference type="ChEBI" id="CHEBI:57692"/>
    </cofactor>
</comment>
<dbReference type="Pfam" id="PF02754">
    <property type="entry name" value="CCG"/>
    <property type="match status" value="1"/>
</dbReference>
<dbReference type="Gene3D" id="1.10.1060.10">
    <property type="entry name" value="Alpha-helical ferredoxin"/>
    <property type="match status" value="1"/>
</dbReference>
<dbReference type="InterPro" id="IPR004017">
    <property type="entry name" value="Cys_rich_dom"/>
</dbReference>
<keyword evidence="3" id="KW-0479">Metal-binding</keyword>
<dbReference type="Gene3D" id="1.10.45.10">
    <property type="entry name" value="Vanillyl-alcohol Oxidase, Chain A, domain 4"/>
    <property type="match status" value="1"/>
</dbReference>
<dbReference type="InterPro" id="IPR017900">
    <property type="entry name" value="4Fe4S_Fe_S_CS"/>
</dbReference>
<dbReference type="GO" id="GO:1903457">
    <property type="term" value="P:lactate catabolic process"/>
    <property type="evidence" value="ECO:0007669"/>
    <property type="project" value="TreeGrafter"/>
</dbReference>
<dbReference type="InterPro" id="IPR036318">
    <property type="entry name" value="FAD-bd_PCMH-like_sf"/>
</dbReference>
<sequence length="931" mass="101128">MYATDASLHRAVPLGVAFPFDIDDVRAIVRFANEEDTPLIARGAGTSTTGAALGPGLIVDFSRHMRRMLSRDDEYVDVEPGVVLSELNRQLRSTGHRFGPDPANAAVTTVGGMIGVNSSGSRSIAVGDVRRHTARTNVVLSDAEVLRTGADRSDDGGQHHSASGIVTRMESLLGERQELIERLQPQRERDSCGYFLRLKTTGGPIDLTPLLVGSEGTLGLLTQARLRIEPIPPHSAVSLVLFESLDDALAAAVCAADFPISACDLFDRRHLSLVRETEIQFEKLVPRAAGAALLIETEGEEAGDVGRRMADVLHAIEDVAATADVAAQAVSGSKTALSVDDLWSIPRKIIPRLTRLGGERRPVPIVEDIAVPPAALRDFVRNAQNVFQRYEVTATMYAHAAHGQIHFRPFLPGPGPERDRLLEAIPRDLYAVAIRHGGVISGEHGDGLSRSAFLRTQHGELYRVFREVKDIFDPHNLMNPGKIVTDDPHVTIRRLRQSVDSEALPQLQLRWSAPTATQVAADCNGCGNCKSRSDAGRMCPVFRADPAEASSPRSKANVFESFLRGDVTATDLASPAGRDLTDRCFQCLQCRSECPANVDIPSLVIEAKAAQIAVDGAAWPDWALSRVHGIGDLATATAFLSNPLLANSTVRWMLERTLGISRHRNLPRFARRPFLRIVPRKNREQATKSGDDFAAAYFVDQFANFFEPEIGLDLLRLLDAVGVRCVVPAGQTASGSAMLAIGDIEGARTLADQNVRVLGPLARRGLPIICTEPSALISLKEEYPRLLDHPDVAVIAKHAVDAGVFLREYGDQLSRLNSDSLLDTTIAHHEPCHSRTLQTQRPYVDLLRYLGSNKVEAIDEGCSGMAGTYGLTARNYDSSLAIGRPLIQRLKSGAFDVGTSECSACRMQMGHRSGLKAVHPIRLLARSLPSR</sequence>
<dbReference type="InterPro" id="IPR016171">
    <property type="entry name" value="Vanillyl_alc_oxidase_C-sub2"/>
</dbReference>
<dbReference type="PROSITE" id="PS51387">
    <property type="entry name" value="FAD_PCMH"/>
    <property type="match status" value="1"/>
</dbReference>
<accession>A0A517R0S5</accession>
<dbReference type="PANTHER" id="PTHR11748:SF119">
    <property type="entry name" value="D-2-HYDROXYGLUTARATE DEHYDROGENASE"/>
    <property type="match status" value="1"/>
</dbReference>
<dbReference type="GO" id="GO:0046872">
    <property type="term" value="F:metal ion binding"/>
    <property type="evidence" value="ECO:0007669"/>
    <property type="project" value="UniProtKB-KW"/>
</dbReference>
<protein>
    <submittedName>
        <fullName evidence="9">Anaerobic glycerol-3-phosphate dehydrogenase subunit C</fullName>
    </submittedName>
</protein>
<dbReference type="Gene3D" id="3.30.70.2740">
    <property type="match status" value="1"/>
</dbReference>
<keyword evidence="6" id="KW-0408">Iron</keyword>
<evidence type="ECO:0000256" key="4">
    <source>
        <dbReference type="ARBA" id="ARBA00022827"/>
    </source>
</evidence>